<dbReference type="GO" id="GO:0008173">
    <property type="term" value="F:RNA methyltransferase activity"/>
    <property type="evidence" value="ECO:0007669"/>
    <property type="project" value="InterPro"/>
</dbReference>
<dbReference type="GO" id="GO:0032259">
    <property type="term" value="P:methylation"/>
    <property type="evidence" value="ECO:0007669"/>
    <property type="project" value="UniProtKB-KW"/>
</dbReference>
<gene>
    <name evidence="5" type="ORF">CARN6_2166</name>
</gene>
<evidence type="ECO:0000313" key="5">
    <source>
        <dbReference type="EMBL" id="CBI08678.1"/>
    </source>
</evidence>
<dbReference type="GO" id="GO:0006396">
    <property type="term" value="P:RNA processing"/>
    <property type="evidence" value="ECO:0007669"/>
    <property type="project" value="InterPro"/>
</dbReference>
<dbReference type="PANTHER" id="PTHR43191">
    <property type="entry name" value="RRNA METHYLTRANSFERASE 3"/>
    <property type="match status" value="1"/>
</dbReference>
<reference evidence="5" key="1">
    <citation type="submission" date="2009-10" db="EMBL/GenBank/DDBJ databases">
        <title>Diversity of trophic interactions inside an arsenic-rich microbial ecosystem.</title>
        <authorList>
            <person name="Bertin P.N."/>
            <person name="Heinrich-Salmeron A."/>
            <person name="Pelletier E."/>
            <person name="Goulhen-Chollet F."/>
            <person name="Arsene-Ploetze F."/>
            <person name="Gallien S."/>
            <person name="Calteau A."/>
            <person name="Vallenet D."/>
            <person name="Casiot C."/>
            <person name="Chane-Woon-Ming B."/>
            <person name="Giloteaux L."/>
            <person name="Barakat M."/>
            <person name="Bonnefoy V."/>
            <person name="Bruneel O."/>
            <person name="Chandler M."/>
            <person name="Cleiss J."/>
            <person name="Duran R."/>
            <person name="Elbaz-Poulichet F."/>
            <person name="Fonknechten N."/>
            <person name="Lauga B."/>
            <person name="Mornico D."/>
            <person name="Ortet P."/>
            <person name="Schaeffer C."/>
            <person name="Siguier P."/>
            <person name="Alexander Thil Smith A."/>
            <person name="Van Dorsselaer A."/>
            <person name="Weissenbach J."/>
            <person name="Medigue C."/>
            <person name="Le Paslier D."/>
        </authorList>
    </citation>
    <scope>NUCLEOTIDE SEQUENCE</scope>
</reference>
<dbReference type="Pfam" id="PF22435">
    <property type="entry name" value="MRM3-like_sub_bind"/>
    <property type="match status" value="1"/>
</dbReference>
<dbReference type="SMART" id="SM00967">
    <property type="entry name" value="SpoU_sub_bind"/>
    <property type="match status" value="1"/>
</dbReference>
<proteinExistence type="inferred from homology"/>
<dbReference type="GO" id="GO:0003723">
    <property type="term" value="F:RNA binding"/>
    <property type="evidence" value="ECO:0007669"/>
    <property type="project" value="InterPro"/>
</dbReference>
<dbReference type="Gene3D" id="3.40.1280.10">
    <property type="match status" value="1"/>
</dbReference>
<comment type="caution">
    <text evidence="5">The sequence shown here is derived from an EMBL/GenBank/DDBJ whole genome shotgun (WGS) entry which is preliminary data.</text>
</comment>
<comment type="similarity">
    <text evidence="1">Belongs to the class IV-like SAM-binding methyltransferase superfamily. RNA methyltransferase TrmH family.</text>
</comment>
<dbReference type="AlphaFoldDB" id="E6QN57"/>
<evidence type="ECO:0000256" key="1">
    <source>
        <dbReference type="ARBA" id="ARBA00007228"/>
    </source>
</evidence>
<dbReference type="EMBL" id="CABQ01000247">
    <property type="protein sequence ID" value="CBI08678.1"/>
    <property type="molecule type" value="Genomic_DNA"/>
</dbReference>
<dbReference type="InterPro" id="IPR013123">
    <property type="entry name" value="SpoU_subst-bd"/>
</dbReference>
<name>E6QN57_9ZZZZ</name>
<dbReference type="InterPro" id="IPR001537">
    <property type="entry name" value="SpoU_MeTrfase"/>
</dbReference>
<dbReference type="InterPro" id="IPR029064">
    <property type="entry name" value="Ribosomal_eL30-like_sf"/>
</dbReference>
<dbReference type="InterPro" id="IPR029026">
    <property type="entry name" value="tRNA_m1G_MTases_N"/>
</dbReference>
<accession>E6QN57</accession>
<evidence type="ECO:0000256" key="3">
    <source>
        <dbReference type="ARBA" id="ARBA00022679"/>
    </source>
</evidence>
<keyword evidence="3 5" id="KW-0808">Transferase</keyword>
<evidence type="ECO:0000256" key="2">
    <source>
        <dbReference type="ARBA" id="ARBA00022603"/>
    </source>
</evidence>
<dbReference type="SUPFAM" id="SSF75217">
    <property type="entry name" value="alpha/beta knot"/>
    <property type="match status" value="1"/>
</dbReference>
<dbReference type="InterPro" id="IPR053888">
    <property type="entry name" value="MRM3-like_sub_bind"/>
</dbReference>
<protein>
    <submittedName>
        <fullName evidence="5">tRNA/rRNA methyltransferase (SpoU)</fullName>
    </submittedName>
</protein>
<dbReference type="InterPro" id="IPR051259">
    <property type="entry name" value="rRNA_Methyltransferase"/>
</dbReference>
<feature type="domain" description="RNA 2-O ribose methyltransferase substrate binding" evidence="4">
    <location>
        <begin position="34"/>
        <end position="105"/>
    </location>
</feature>
<dbReference type="InterPro" id="IPR029028">
    <property type="entry name" value="Alpha/beta_knot_MTases"/>
</dbReference>
<keyword evidence="2 5" id="KW-0489">Methyltransferase</keyword>
<dbReference type="SUPFAM" id="SSF55315">
    <property type="entry name" value="L30e-like"/>
    <property type="match status" value="1"/>
</dbReference>
<dbReference type="CDD" id="cd18095">
    <property type="entry name" value="SpoU-like_rRNA-MTase"/>
    <property type="match status" value="1"/>
</dbReference>
<organism evidence="5">
    <name type="scientific">mine drainage metagenome</name>
    <dbReference type="NCBI Taxonomy" id="410659"/>
    <lineage>
        <taxon>unclassified sequences</taxon>
        <taxon>metagenomes</taxon>
        <taxon>ecological metagenomes</taxon>
    </lineage>
</organism>
<dbReference type="GO" id="GO:0005737">
    <property type="term" value="C:cytoplasm"/>
    <property type="evidence" value="ECO:0007669"/>
    <property type="project" value="UniProtKB-ARBA"/>
</dbReference>
<dbReference type="Pfam" id="PF00588">
    <property type="entry name" value="SpoU_methylase"/>
    <property type="match status" value="1"/>
</dbReference>
<sequence>MPAIRPIQSKHNASLKQLRATLLKPAAKPGGLVAIEGFHLLEEALKSSVALKTVFVAAGRESALDSLHIPSSVEILAVPADILASAVTTESPQPVAALLQPPLWTWKNLLDQPGPLLIVLAGLQDPGNLGTILRSAEAFGATGVILLPGTVSPWNPKATRASAGSVFRLPIHHSTAELCFQHLDRAGIQSIAAMARDAQPLDKLRLTAPTAFVIGSEGPGLAPDIAARCRHRVTIPCPGPVESLNAAVAASILLYQTAQARQPQ</sequence>
<evidence type="ECO:0000259" key="4">
    <source>
        <dbReference type="SMART" id="SM00967"/>
    </source>
</evidence>
<dbReference type="PANTHER" id="PTHR43191:SF2">
    <property type="entry name" value="RRNA METHYLTRANSFERASE 3, MITOCHONDRIAL"/>
    <property type="match status" value="1"/>
</dbReference>
<dbReference type="Gene3D" id="3.30.1330.30">
    <property type="match status" value="1"/>
</dbReference>